<feature type="transmembrane region" description="Helical" evidence="8">
    <location>
        <begin position="73"/>
        <end position="93"/>
    </location>
</feature>
<evidence type="ECO:0000313" key="10">
    <source>
        <dbReference type="EMBL" id="SDK78307.1"/>
    </source>
</evidence>
<evidence type="ECO:0000256" key="4">
    <source>
        <dbReference type="ARBA" id="ARBA00022692"/>
    </source>
</evidence>
<evidence type="ECO:0000256" key="8">
    <source>
        <dbReference type="RuleBase" id="RU363032"/>
    </source>
</evidence>
<dbReference type="PROSITE" id="PS50928">
    <property type="entry name" value="ABC_TM1"/>
    <property type="match status" value="1"/>
</dbReference>
<sequence length="274" mass="29630">MDTATDTAPARGARMTARGRRRLARTLQYAAIVAVVAVLAFAADWDRIAASFLQFDIAADMFPDVWTSFWNTIVYTVLAFAFGMVVGIPIALMRVSAFGPYRWFATAYVEVFRGLPALLVLFLVGFGVPQAFPGIQYPGGVYGQVAIGLGLTSSAYIAESVRAGIQAVPKGQVEAARSLGMSHTRTMVTVVLPQALRIVVPPLTNELVMLTKDSSLVFVLGVTTATMELSKFARNELTDTANATPLLVGGLLYLLLTIPLGLLARRLENREDKR</sequence>
<name>A0A1G9EQ21_9ACTN</name>
<dbReference type="EMBL" id="FNGF01000002">
    <property type="protein sequence ID" value="SDK78307.1"/>
    <property type="molecule type" value="Genomic_DNA"/>
</dbReference>
<dbReference type="InterPro" id="IPR000515">
    <property type="entry name" value="MetI-like"/>
</dbReference>
<evidence type="ECO:0000256" key="6">
    <source>
        <dbReference type="ARBA" id="ARBA00022989"/>
    </source>
</evidence>
<keyword evidence="6 8" id="KW-1133">Transmembrane helix</keyword>
<feature type="transmembrane region" description="Helical" evidence="8">
    <location>
        <begin position="23"/>
        <end position="43"/>
    </location>
</feature>
<keyword evidence="4 8" id="KW-0812">Transmembrane</keyword>
<dbReference type="STRING" id="380244.SAMN05216298_1333"/>
<reference evidence="11" key="1">
    <citation type="submission" date="2016-10" db="EMBL/GenBank/DDBJ databases">
        <authorList>
            <person name="Varghese N."/>
            <person name="Submissions S."/>
        </authorList>
    </citation>
    <scope>NUCLEOTIDE SEQUENCE [LARGE SCALE GENOMIC DNA]</scope>
    <source>
        <strain evidence="11">CGMCC 4.3147</strain>
    </source>
</reference>
<protein>
    <submittedName>
        <fullName evidence="10">Polar amino acid transport system permease protein</fullName>
    </submittedName>
</protein>
<proteinExistence type="inferred from homology"/>
<dbReference type="GO" id="GO:0022857">
    <property type="term" value="F:transmembrane transporter activity"/>
    <property type="evidence" value="ECO:0007669"/>
    <property type="project" value="InterPro"/>
</dbReference>
<feature type="transmembrane region" description="Helical" evidence="8">
    <location>
        <begin position="246"/>
        <end position="264"/>
    </location>
</feature>
<dbReference type="PANTHER" id="PTHR30614:SF0">
    <property type="entry name" value="L-CYSTINE TRANSPORT SYSTEM PERMEASE PROTEIN TCYL"/>
    <property type="match status" value="1"/>
</dbReference>
<gene>
    <name evidence="10" type="ORF">SAMN05216298_1333</name>
</gene>
<dbReference type="InterPro" id="IPR035906">
    <property type="entry name" value="MetI-like_sf"/>
</dbReference>
<keyword evidence="7 8" id="KW-0472">Membrane</keyword>
<evidence type="ECO:0000259" key="9">
    <source>
        <dbReference type="PROSITE" id="PS50928"/>
    </source>
</evidence>
<keyword evidence="2 8" id="KW-0813">Transport</keyword>
<feature type="transmembrane region" description="Helical" evidence="8">
    <location>
        <begin position="114"/>
        <end position="132"/>
    </location>
</feature>
<dbReference type="InterPro" id="IPR010065">
    <property type="entry name" value="AA_ABC_transptr_permease_3TM"/>
</dbReference>
<dbReference type="Proteomes" id="UP000198662">
    <property type="component" value="Unassembled WGS sequence"/>
</dbReference>
<evidence type="ECO:0000256" key="5">
    <source>
        <dbReference type="ARBA" id="ARBA00022970"/>
    </source>
</evidence>
<dbReference type="CDD" id="cd06261">
    <property type="entry name" value="TM_PBP2"/>
    <property type="match status" value="1"/>
</dbReference>
<dbReference type="GO" id="GO:0006865">
    <property type="term" value="P:amino acid transport"/>
    <property type="evidence" value="ECO:0007669"/>
    <property type="project" value="UniProtKB-KW"/>
</dbReference>
<evidence type="ECO:0000256" key="1">
    <source>
        <dbReference type="ARBA" id="ARBA00004651"/>
    </source>
</evidence>
<comment type="similarity">
    <text evidence="8">Belongs to the binding-protein-dependent transport system permease family.</text>
</comment>
<comment type="subcellular location">
    <subcellularLocation>
        <location evidence="1 8">Cell membrane</location>
        <topology evidence="1 8">Multi-pass membrane protein</topology>
    </subcellularLocation>
</comment>
<evidence type="ECO:0000256" key="3">
    <source>
        <dbReference type="ARBA" id="ARBA00022475"/>
    </source>
</evidence>
<dbReference type="PANTHER" id="PTHR30614">
    <property type="entry name" value="MEMBRANE COMPONENT OF AMINO ACID ABC TRANSPORTER"/>
    <property type="match status" value="1"/>
</dbReference>
<dbReference type="GO" id="GO:0043190">
    <property type="term" value="C:ATP-binding cassette (ABC) transporter complex"/>
    <property type="evidence" value="ECO:0007669"/>
    <property type="project" value="InterPro"/>
</dbReference>
<dbReference type="Pfam" id="PF00528">
    <property type="entry name" value="BPD_transp_1"/>
    <property type="match status" value="1"/>
</dbReference>
<keyword evidence="5" id="KW-0029">Amino-acid transport</keyword>
<evidence type="ECO:0000256" key="2">
    <source>
        <dbReference type="ARBA" id="ARBA00022448"/>
    </source>
</evidence>
<feature type="domain" description="ABC transmembrane type-1" evidence="9">
    <location>
        <begin position="69"/>
        <end position="264"/>
    </location>
</feature>
<dbReference type="InterPro" id="IPR043429">
    <property type="entry name" value="ArtM/GltK/GlnP/TcyL/YhdX-like"/>
</dbReference>
<keyword evidence="3" id="KW-1003">Cell membrane</keyword>
<keyword evidence="11" id="KW-1185">Reference proteome</keyword>
<evidence type="ECO:0000313" key="11">
    <source>
        <dbReference type="Proteomes" id="UP000198662"/>
    </source>
</evidence>
<dbReference type="SUPFAM" id="SSF161098">
    <property type="entry name" value="MetI-like"/>
    <property type="match status" value="1"/>
</dbReference>
<organism evidence="10 11">
    <name type="scientific">Glycomyces sambucus</name>
    <dbReference type="NCBI Taxonomy" id="380244"/>
    <lineage>
        <taxon>Bacteria</taxon>
        <taxon>Bacillati</taxon>
        <taxon>Actinomycetota</taxon>
        <taxon>Actinomycetes</taxon>
        <taxon>Glycomycetales</taxon>
        <taxon>Glycomycetaceae</taxon>
        <taxon>Glycomyces</taxon>
    </lineage>
</organism>
<evidence type="ECO:0000256" key="7">
    <source>
        <dbReference type="ARBA" id="ARBA00023136"/>
    </source>
</evidence>
<dbReference type="AlphaFoldDB" id="A0A1G9EQ21"/>
<accession>A0A1G9EQ21</accession>
<dbReference type="NCBIfam" id="TIGR01726">
    <property type="entry name" value="HEQRo_perm_3TM"/>
    <property type="match status" value="1"/>
</dbReference>
<dbReference type="Gene3D" id="1.10.3720.10">
    <property type="entry name" value="MetI-like"/>
    <property type="match status" value="1"/>
</dbReference>